<evidence type="ECO:0000313" key="2">
    <source>
        <dbReference type="Proteomes" id="UP001597296"/>
    </source>
</evidence>
<organism evidence="1 2">
    <name type="scientific">Phaeospirillum tilakii</name>
    <dbReference type="NCBI Taxonomy" id="741673"/>
    <lineage>
        <taxon>Bacteria</taxon>
        <taxon>Pseudomonadati</taxon>
        <taxon>Pseudomonadota</taxon>
        <taxon>Alphaproteobacteria</taxon>
        <taxon>Rhodospirillales</taxon>
        <taxon>Rhodospirillaceae</taxon>
        <taxon>Phaeospirillum</taxon>
    </lineage>
</organism>
<reference evidence="2" key="1">
    <citation type="journal article" date="2019" name="Int. J. Syst. Evol. Microbiol.">
        <title>The Global Catalogue of Microorganisms (GCM) 10K type strain sequencing project: providing services to taxonomists for standard genome sequencing and annotation.</title>
        <authorList>
            <consortium name="The Broad Institute Genomics Platform"/>
            <consortium name="The Broad Institute Genome Sequencing Center for Infectious Disease"/>
            <person name="Wu L."/>
            <person name="Ma J."/>
        </authorList>
    </citation>
    <scope>NUCLEOTIDE SEQUENCE [LARGE SCALE GENOMIC DNA]</scope>
    <source>
        <strain evidence="2">KCTC 15012</strain>
    </source>
</reference>
<dbReference type="GO" id="GO:0008233">
    <property type="term" value="F:peptidase activity"/>
    <property type="evidence" value="ECO:0007669"/>
    <property type="project" value="UniProtKB-KW"/>
</dbReference>
<dbReference type="EMBL" id="JBHUIY010000024">
    <property type="protein sequence ID" value="MFD2234614.1"/>
    <property type="molecule type" value="Genomic_DNA"/>
</dbReference>
<dbReference type="SUPFAM" id="SSF50494">
    <property type="entry name" value="Trypsin-like serine proteases"/>
    <property type="match status" value="1"/>
</dbReference>
<name>A0ABW5CBF9_9PROT</name>
<dbReference type="PROSITE" id="PS51318">
    <property type="entry name" value="TAT"/>
    <property type="match status" value="1"/>
</dbReference>
<keyword evidence="2" id="KW-1185">Reference proteome</keyword>
<dbReference type="GO" id="GO:0006508">
    <property type="term" value="P:proteolysis"/>
    <property type="evidence" value="ECO:0007669"/>
    <property type="project" value="UniProtKB-KW"/>
</dbReference>
<proteinExistence type="predicted"/>
<dbReference type="InterPro" id="IPR006311">
    <property type="entry name" value="TAT_signal"/>
</dbReference>
<dbReference type="InterPro" id="IPR009003">
    <property type="entry name" value="Peptidase_S1_PA"/>
</dbReference>
<dbReference type="Pfam" id="PF13365">
    <property type="entry name" value="Trypsin_2"/>
    <property type="match status" value="1"/>
</dbReference>
<gene>
    <name evidence="1" type="ORF">ACFSNB_12425</name>
</gene>
<keyword evidence="1" id="KW-0645">Protease</keyword>
<keyword evidence="1" id="KW-0378">Hydrolase</keyword>
<sequence length="320" mass="33150">MAPPARPDPAPPGSRRAVLAGLGALAGAGLLGLLSPGRGADPAPPDPLAPAEGLAARTDGFARLAAERPWVERLGRCCGLVITRRPGVEGRGSCVLLDRFGTLALTAHQVEDWLVEAGPGRVAVEGEVRFAPTPGPLVVSGRLEQVRVAGALDLAFATLDLAPLAGAGLAPVAWGSLPAGLAGVELVAAGWPHGHERLHAAAGRAQLFRDYDQETYTSLGHAGADGRFLCKVMARIDAHPGMSGGGVFLDGAFVGIDNANGPADDIPDLRFTPVWAVWDAYRKLYPDRAATVAFAGPLRPDQTAMPLSCRGEPEIFFPAP</sequence>
<dbReference type="Proteomes" id="UP001597296">
    <property type="component" value="Unassembled WGS sequence"/>
</dbReference>
<accession>A0ABW5CBF9</accession>
<dbReference type="RefSeq" id="WP_377317003.1">
    <property type="nucleotide sequence ID" value="NZ_JBHUIY010000024.1"/>
</dbReference>
<protein>
    <submittedName>
        <fullName evidence="1">Serine protease</fullName>
    </submittedName>
</protein>
<evidence type="ECO:0000313" key="1">
    <source>
        <dbReference type="EMBL" id="MFD2234614.1"/>
    </source>
</evidence>
<comment type="caution">
    <text evidence="1">The sequence shown here is derived from an EMBL/GenBank/DDBJ whole genome shotgun (WGS) entry which is preliminary data.</text>
</comment>